<keyword evidence="1 6" id="KW-0645">Protease</keyword>
<dbReference type="GO" id="GO:0006508">
    <property type="term" value="P:proteolysis"/>
    <property type="evidence" value="ECO:0007669"/>
    <property type="project" value="UniProtKB-KW"/>
</dbReference>
<feature type="signal peptide" evidence="7">
    <location>
        <begin position="1"/>
        <end position="19"/>
    </location>
</feature>
<evidence type="ECO:0000256" key="5">
    <source>
        <dbReference type="ARBA" id="ARBA00023157"/>
    </source>
</evidence>
<dbReference type="InterPro" id="IPR050850">
    <property type="entry name" value="Peptidase_S1_Elastase_sf"/>
</dbReference>
<organism evidence="9 10">
    <name type="scientific">Mugilogobius chulae</name>
    <name type="common">yellowstripe goby</name>
    <dbReference type="NCBI Taxonomy" id="88201"/>
    <lineage>
        <taxon>Eukaryota</taxon>
        <taxon>Metazoa</taxon>
        <taxon>Chordata</taxon>
        <taxon>Craniata</taxon>
        <taxon>Vertebrata</taxon>
        <taxon>Euteleostomi</taxon>
        <taxon>Actinopterygii</taxon>
        <taxon>Neopterygii</taxon>
        <taxon>Teleostei</taxon>
        <taxon>Neoteleostei</taxon>
        <taxon>Acanthomorphata</taxon>
        <taxon>Gobiaria</taxon>
        <taxon>Gobiiformes</taxon>
        <taxon>Gobioidei</taxon>
        <taxon>Gobiidae</taxon>
        <taxon>Gobionellinae</taxon>
        <taxon>Mugilogobius</taxon>
    </lineage>
</organism>
<dbReference type="AlphaFoldDB" id="A0AAW0NA99"/>
<dbReference type="PROSITE" id="PS00135">
    <property type="entry name" value="TRYPSIN_SER"/>
    <property type="match status" value="1"/>
</dbReference>
<evidence type="ECO:0000256" key="1">
    <source>
        <dbReference type="ARBA" id="ARBA00022670"/>
    </source>
</evidence>
<gene>
    <name evidence="9" type="ORF">WMY93_024540</name>
</gene>
<dbReference type="InterPro" id="IPR043504">
    <property type="entry name" value="Peptidase_S1_PA_chymotrypsin"/>
</dbReference>
<keyword evidence="2 7" id="KW-0732">Signal</keyword>
<evidence type="ECO:0000256" key="7">
    <source>
        <dbReference type="SAM" id="SignalP"/>
    </source>
</evidence>
<evidence type="ECO:0000313" key="10">
    <source>
        <dbReference type="Proteomes" id="UP001460270"/>
    </source>
</evidence>
<dbReference type="GO" id="GO:0005615">
    <property type="term" value="C:extracellular space"/>
    <property type="evidence" value="ECO:0007669"/>
    <property type="project" value="TreeGrafter"/>
</dbReference>
<evidence type="ECO:0000256" key="4">
    <source>
        <dbReference type="ARBA" id="ARBA00022825"/>
    </source>
</evidence>
<dbReference type="EMBL" id="JBBPFD010000018">
    <property type="protein sequence ID" value="KAK7888980.1"/>
    <property type="molecule type" value="Genomic_DNA"/>
</dbReference>
<dbReference type="GO" id="GO:0004252">
    <property type="term" value="F:serine-type endopeptidase activity"/>
    <property type="evidence" value="ECO:0007669"/>
    <property type="project" value="InterPro"/>
</dbReference>
<dbReference type="Gene3D" id="2.40.10.10">
    <property type="entry name" value="Trypsin-like serine proteases"/>
    <property type="match status" value="2"/>
</dbReference>
<dbReference type="Proteomes" id="UP001460270">
    <property type="component" value="Unassembled WGS sequence"/>
</dbReference>
<dbReference type="PROSITE" id="PS00134">
    <property type="entry name" value="TRYPSIN_HIS"/>
    <property type="match status" value="1"/>
</dbReference>
<keyword evidence="3 6" id="KW-0378">Hydrolase</keyword>
<evidence type="ECO:0000313" key="9">
    <source>
        <dbReference type="EMBL" id="KAK7888980.1"/>
    </source>
</evidence>
<evidence type="ECO:0000259" key="8">
    <source>
        <dbReference type="PROSITE" id="PS50240"/>
    </source>
</evidence>
<keyword evidence="5" id="KW-1015">Disulfide bond</keyword>
<evidence type="ECO:0000256" key="6">
    <source>
        <dbReference type="RuleBase" id="RU363034"/>
    </source>
</evidence>
<accession>A0AAW0NA99</accession>
<dbReference type="FunFam" id="2.40.10.10:FF:000120">
    <property type="entry name" value="Putative serine protease"/>
    <property type="match status" value="1"/>
</dbReference>
<dbReference type="InterPro" id="IPR001254">
    <property type="entry name" value="Trypsin_dom"/>
</dbReference>
<dbReference type="PANTHER" id="PTHR24257">
    <property type="entry name" value="CHYMOTRYPSIN-LIKE ELASTASE FAMILY MEMBER"/>
    <property type="match status" value="1"/>
</dbReference>
<dbReference type="InterPro" id="IPR001314">
    <property type="entry name" value="Peptidase_S1A"/>
</dbReference>
<reference evidence="10" key="1">
    <citation type="submission" date="2024-04" db="EMBL/GenBank/DDBJ databases">
        <title>Salinicola lusitanus LLJ914,a marine bacterium isolated from the Okinawa Trough.</title>
        <authorList>
            <person name="Li J."/>
        </authorList>
    </citation>
    <scope>NUCLEOTIDE SEQUENCE [LARGE SCALE GENOMIC DNA]</scope>
</reference>
<dbReference type="Pfam" id="PF00089">
    <property type="entry name" value="Trypsin"/>
    <property type="match status" value="1"/>
</dbReference>
<comment type="caution">
    <text evidence="9">The sequence shown here is derived from an EMBL/GenBank/DDBJ whole genome shotgun (WGS) entry which is preliminary data.</text>
</comment>
<protein>
    <recommendedName>
        <fullName evidence="8">Peptidase S1 domain-containing protein</fullName>
    </recommendedName>
</protein>
<dbReference type="PRINTS" id="PR00722">
    <property type="entry name" value="CHYMOTRYPSIN"/>
</dbReference>
<feature type="chain" id="PRO_5044013101" description="Peptidase S1 domain-containing protein" evidence="7">
    <location>
        <begin position="20"/>
        <end position="271"/>
    </location>
</feature>
<sequence length="271" mass="29608">MWTSALLLLLLQTAASVSGCGTPAVKPSTSRVVNGEDAVAHSWPWQISLQVKHGSRFHHTCGGTLIGPRWVLTAGHCIWPGDVYRVVLGEHDMSTQEGTEQTREILRIVVHPDWDINFVSRGNDLALLKLDKSPIMTDSVSPACLPEAEQIMAHGTSCFITGWGNLYTHGPMPDRLQQALLPVVEHSVCSQSDWWGVNVKSTMVCAGGDVKSGCNGDSGGPLNCMGQDGRWYVQGVTSFVSSRACNEVKKPTVFTRTSAFTHWIQEVMTKY</sequence>
<evidence type="ECO:0000256" key="3">
    <source>
        <dbReference type="ARBA" id="ARBA00022801"/>
    </source>
</evidence>
<evidence type="ECO:0000256" key="2">
    <source>
        <dbReference type="ARBA" id="ARBA00022729"/>
    </source>
</evidence>
<dbReference type="InterPro" id="IPR018114">
    <property type="entry name" value="TRYPSIN_HIS"/>
</dbReference>
<dbReference type="PANTHER" id="PTHR24257:SF22">
    <property type="entry name" value="CHYMOTRYPSIN-LIKE ELASTASE FAMILY MEMBER 3B"/>
    <property type="match status" value="1"/>
</dbReference>
<feature type="domain" description="Peptidase S1" evidence="8">
    <location>
        <begin position="32"/>
        <end position="269"/>
    </location>
</feature>
<keyword evidence="4 6" id="KW-0720">Serine protease</keyword>
<name>A0AAW0NA99_9GOBI</name>
<proteinExistence type="predicted"/>
<dbReference type="SUPFAM" id="SSF50494">
    <property type="entry name" value="Trypsin-like serine proteases"/>
    <property type="match status" value="1"/>
</dbReference>
<dbReference type="PROSITE" id="PS50240">
    <property type="entry name" value="TRYPSIN_DOM"/>
    <property type="match status" value="1"/>
</dbReference>
<dbReference type="InterPro" id="IPR009003">
    <property type="entry name" value="Peptidase_S1_PA"/>
</dbReference>
<dbReference type="SMART" id="SM00020">
    <property type="entry name" value="Tryp_SPc"/>
    <property type="match status" value="1"/>
</dbReference>
<keyword evidence="10" id="KW-1185">Reference proteome</keyword>
<dbReference type="CDD" id="cd00190">
    <property type="entry name" value="Tryp_SPc"/>
    <property type="match status" value="1"/>
</dbReference>
<dbReference type="InterPro" id="IPR033116">
    <property type="entry name" value="TRYPSIN_SER"/>
</dbReference>